<dbReference type="OrthoDB" id="7306769at2"/>
<dbReference type="Pfam" id="PF10123">
    <property type="entry name" value="Mu-like_Pro"/>
    <property type="match status" value="1"/>
</dbReference>
<evidence type="ECO:0000313" key="1">
    <source>
        <dbReference type="EMBL" id="SDE46432.1"/>
    </source>
</evidence>
<dbReference type="RefSeq" id="WP_089956863.1">
    <property type="nucleotide sequence ID" value="NZ_FNAV01000004.1"/>
</dbReference>
<accession>A0A1G7D4A2</accession>
<proteinExistence type="predicted"/>
<organism evidence="1 2">
    <name type="scientific">Salipiger thiooxidans</name>
    <dbReference type="NCBI Taxonomy" id="282683"/>
    <lineage>
        <taxon>Bacteria</taxon>
        <taxon>Pseudomonadati</taxon>
        <taxon>Pseudomonadota</taxon>
        <taxon>Alphaproteobacteria</taxon>
        <taxon>Rhodobacterales</taxon>
        <taxon>Roseobacteraceae</taxon>
        <taxon>Salipiger</taxon>
    </lineage>
</organism>
<dbReference type="Proteomes" id="UP000198994">
    <property type="component" value="Unassembled WGS sequence"/>
</dbReference>
<evidence type="ECO:0000313" key="2">
    <source>
        <dbReference type="Proteomes" id="UP000198994"/>
    </source>
</evidence>
<dbReference type="EMBL" id="FNAV01000004">
    <property type="protein sequence ID" value="SDE46432.1"/>
    <property type="molecule type" value="Genomic_DNA"/>
</dbReference>
<keyword evidence="2" id="KW-1185">Reference proteome</keyword>
<dbReference type="STRING" id="282683.SAMN04488105_1042"/>
<sequence length="344" mass="36511">MNTALVSLSTIPLPAPANGQTVPEWVHLVPRGRVQARDGRGPWHYDDAKAVIEESFSRRQRIHIDENHSTDTAAKLGLSAPARGFITEMEERADGIWGRVDWNESGRALLSDRAYWGLSPVLSYDKTTGRVNAIARAALTNDPALRELLALNSTEYGDMFSAKVAKLLGLSEDASEDDITAALATRLDADGEGDETLSTALGQIGSAMGLEGEVSLTTVVAAARGFASAGGEQAEAIAALQAEVTTLKEGGKRKAAEDFVDGAIRDRRAGVKAAREEYVALHMEDPARAAKMIQALPRLDQTNTSLEPPAPKEGEAALSTDQSAIAKMLGIDPAAMAKNLGEAL</sequence>
<protein>
    <submittedName>
        <fullName evidence="1">Mu-like prophage I protein</fullName>
    </submittedName>
</protein>
<dbReference type="AlphaFoldDB" id="A0A1G7D4A2"/>
<gene>
    <name evidence="1" type="ORF">SAMN04488105_1042</name>
</gene>
<reference evidence="2" key="1">
    <citation type="submission" date="2016-10" db="EMBL/GenBank/DDBJ databases">
        <authorList>
            <person name="Varghese N."/>
            <person name="Submissions S."/>
        </authorList>
    </citation>
    <scope>NUCLEOTIDE SEQUENCE [LARGE SCALE GENOMIC DNA]</scope>
    <source>
        <strain evidence="2">DSM 10146</strain>
    </source>
</reference>
<dbReference type="PIRSF" id="PIRSF016624">
    <property type="entry name" value="Mu_prophg_I"/>
    <property type="match status" value="1"/>
</dbReference>
<dbReference type="InterPro" id="IPR012106">
    <property type="entry name" value="Phage_Mu_Gp1"/>
</dbReference>
<name>A0A1G7D4A2_9RHOB</name>